<keyword evidence="14" id="KW-1185">Reference proteome</keyword>
<comment type="similarity">
    <text evidence="11">Belongs to the polysaccharide monooxygenase AA14 family.</text>
</comment>
<keyword evidence="4" id="KW-0479">Metal-binding</keyword>
<evidence type="ECO:0000256" key="5">
    <source>
        <dbReference type="ARBA" id="ARBA00022729"/>
    </source>
</evidence>
<sequence length="324" mass="35675">MLKSSLALLALAASTSAHLAAWHEAMWCLNGPQTEQDLNSYAIVSPLYQLSFRDWWFHAVNGCDRYPPAPGKFIDLPAGGSFTVEIASNRAKTSLSYNGMDTSVWPDGETYPEDYGLMNEDWVEQNVPECITSPNMHAQNHGKSAGTAFAISYTSDLSKVTPDNLVVFSVRYHTPWKRVTSYDVPADMPACPEGGCICAWGWVPNGCGQPNMYHQAFRCKVSGARSTTPVKTPAKPAVWCEGDEAKCLSGPKQMVYWNQLEGNNVFVDGRNRAGELKAPSYNMVMGFRDGASSSFSPVTLLSPFLPPPPPTYSTIRREGREIVW</sequence>
<dbReference type="Pfam" id="PF22810">
    <property type="entry name" value="LPMO_AA14"/>
    <property type="match status" value="1"/>
</dbReference>
<evidence type="ECO:0000256" key="4">
    <source>
        <dbReference type="ARBA" id="ARBA00022723"/>
    </source>
</evidence>
<proteinExistence type="inferred from homology"/>
<dbReference type="EMBL" id="QPFP01000282">
    <property type="protein sequence ID" value="TEB18170.1"/>
    <property type="molecule type" value="Genomic_DNA"/>
</dbReference>
<protein>
    <submittedName>
        <fullName evidence="13">Uncharacterized protein</fullName>
    </submittedName>
</protein>
<dbReference type="InterPro" id="IPR054497">
    <property type="entry name" value="LPMO_AA14"/>
</dbReference>
<evidence type="ECO:0000256" key="11">
    <source>
        <dbReference type="ARBA" id="ARBA00046340"/>
    </source>
</evidence>
<evidence type="ECO:0000256" key="1">
    <source>
        <dbReference type="ARBA" id="ARBA00001973"/>
    </source>
</evidence>
<evidence type="ECO:0000256" key="7">
    <source>
        <dbReference type="ARBA" id="ARBA00023008"/>
    </source>
</evidence>
<evidence type="ECO:0000256" key="12">
    <source>
        <dbReference type="SAM" id="SignalP"/>
    </source>
</evidence>
<evidence type="ECO:0000256" key="8">
    <source>
        <dbReference type="ARBA" id="ARBA00023033"/>
    </source>
</evidence>
<keyword evidence="3" id="KW-0964">Secreted</keyword>
<keyword evidence="5 12" id="KW-0732">Signal</keyword>
<feature type="signal peptide" evidence="12">
    <location>
        <begin position="1"/>
        <end position="17"/>
    </location>
</feature>
<dbReference type="Proteomes" id="UP000298030">
    <property type="component" value="Unassembled WGS sequence"/>
</dbReference>
<gene>
    <name evidence="13" type="ORF">FA13DRAFT_1865583</name>
</gene>
<evidence type="ECO:0000256" key="2">
    <source>
        <dbReference type="ARBA" id="ARBA00004613"/>
    </source>
</evidence>
<keyword evidence="10" id="KW-0325">Glycoprotein</keyword>
<dbReference type="AlphaFoldDB" id="A0A4Y7SAB6"/>
<accession>A0A4Y7SAB6</accession>
<keyword evidence="8" id="KW-0503">Monooxygenase</keyword>
<name>A0A4Y7SAB6_COPMI</name>
<comment type="subcellular location">
    <subcellularLocation>
        <location evidence="2">Secreted</location>
    </subcellularLocation>
</comment>
<evidence type="ECO:0000256" key="9">
    <source>
        <dbReference type="ARBA" id="ARBA00023157"/>
    </source>
</evidence>
<dbReference type="STRING" id="71717.A0A4Y7SAB6"/>
<organism evidence="13 14">
    <name type="scientific">Coprinellus micaceus</name>
    <name type="common">Glistening ink-cap mushroom</name>
    <name type="synonym">Coprinus micaceus</name>
    <dbReference type="NCBI Taxonomy" id="71717"/>
    <lineage>
        <taxon>Eukaryota</taxon>
        <taxon>Fungi</taxon>
        <taxon>Dikarya</taxon>
        <taxon>Basidiomycota</taxon>
        <taxon>Agaricomycotina</taxon>
        <taxon>Agaricomycetes</taxon>
        <taxon>Agaricomycetidae</taxon>
        <taxon>Agaricales</taxon>
        <taxon>Agaricineae</taxon>
        <taxon>Psathyrellaceae</taxon>
        <taxon>Coprinellus</taxon>
    </lineage>
</organism>
<evidence type="ECO:0000313" key="13">
    <source>
        <dbReference type="EMBL" id="TEB18170.1"/>
    </source>
</evidence>
<keyword evidence="7" id="KW-0186">Copper</keyword>
<keyword evidence="9" id="KW-1015">Disulfide bond</keyword>
<reference evidence="13 14" key="1">
    <citation type="journal article" date="2019" name="Nat. Ecol. Evol.">
        <title>Megaphylogeny resolves global patterns of mushroom evolution.</title>
        <authorList>
            <person name="Varga T."/>
            <person name="Krizsan K."/>
            <person name="Foldi C."/>
            <person name="Dima B."/>
            <person name="Sanchez-Garcia M."/>
            <person name="Sanchez-Ramirez S."/>
            <person name="Szollosi G.J."/>
            <person name="Szarkandi J.G."/>
            <person name="Papp V."/>
            <person name="Albert L."/>
            <person name="Andreopoulos W."/>
            <person name="Angelini C."/>
            <person name="Antonin V."/>
            <person name="Barry K.W."/>
            <person name="Bougher N.L."/>
            <person name="Buchanan P."/>
            <person name="Buyck B."/>
            <person name="Bense V."/>
            <person name="Catcheside P."/>
            <person name="Chovatia M."/>
            <person name="Cooper J."/>
            <person name="Damon W."/>
            <person name="Desjardin D."/>
            <person name="Finy P."/>
            <person name="Geml J."/>
            <person name="Haridas S."/>
            <person name="Hughes K."/>
            <person name="Justo A."/>
            <person name="Karasinski D."/>
            <person name="Kautmanova I."/>
            <person name="Kiss B."/>
            <person name="Kocsube S."/>
            <person name="Kotiranta H."/>
            <person name="LaButti K.M."/>
            <person name="Lechner B.E."/>
            <person name="Liimatainen K."/>
            <person name="Lipzen A."/>
            <person name="Lukacs Z."/>
            <person name="Mihaltcheva S."/>
            <person name="Morgado L.N."/>
            <person name="Niskanen T."/>
            <person name="Noordeloos M.E."/>
            <person name="Ohm R.A."/>
            <person name="Ortiz-Santana B."/>
            <person name="Ovrebo C."/>
            <person name="Racz N."/>
            <person name="Riley R."/>
            <person name="Savchenko A."/>
            <person name="Shiryaev A."/>
            <person name="Soop K."/>
            <person name="Spirin V."/>
            <person name="Szebenyi C."/>
            <person name="Tomsovsky M."/>
            <person name="Tulloss R.E."/>
            <person name="Uehling J."/>
            <person name="Grigoriev I.V."/>
            <person name="Vagvolgyi C."/>
            <person name="Papp T."/>
            <person name="Martin F.M."/>
            <person name="Miettinen O."/>
            <person name="Hibbett D.S."/>
            <person name="Nagy L.G."/>
        </authorList>
    </citation>
    <scope>NUCLEOTIDE SEQUENCE [LARGE SCALE GENOMIC DNA]</scope>
    <source>
        <strain evidence="13 14">FP101781</strain>
    </source>
</reference>
<feature type="chain" id="PRO_5021303786" evidence="12">
    <location>
        <begin position="18"/>
        <end position="324"/>
    </location>
</feature>
<evidence type="ECO:0000256" key="6">
    <source>
        <dbReference type="ARBA" id="ARBA00023002"/>
    </source>
</evidence>
<dbReference type="GO" id="GO:0046872">
    <property type="term" value="F:metal ion binding"/>
    <property type="evidence" value="ECO:0007669"/>
    <property type="project" value="UniProtKB-KW"/>
</dbReference>
<evidence type="ECO:0000313" key="14">
    <source>
        <dbReference type="Proteomes" id="UP000298030"/>
    </source>
</evidence>
<evidence type="ECO:0000256" key="3">
    <source>
        <dbReference type="ARBA" id="ARBA00022525"/>
    </source>
</evidence>
<evidence type="ECO:0000256" key="10">
    <source>
        <dbReference type="ARBA" id="ARBA00023180"/>
    </source>
</evidence>
<comment type="cofactor">
    <cofactor evidence="1">
        <name>Cu(2+)</name>
        <dbReference type="ChEBI" id="CHEBI:29036"/>
    </cofactor>
</comment>
<comment type="caution">
    <text evidence="13">The sequence shown here is derived from an EMBL/GenBank/DDBJ whole genome shotgun (WGS) entry which is preliminary data.</text>
</comment>
<dbReference type="OrthoDB" id="2019572at2759"/>
<dbReference type="GO" id="GO:0004497">
    <property type="term" value="F:monooxygenase activity"/>
    <property type="evidence" value="ECO:0007669"/>
    <property type="project" value="UniProtKB-KW"/>
</dbReference>
<dbReference type="GO" id="GO:0005576">
    <property type="term" value="C:extracellular region"/>
    <property type="evidence" value="ECO:0007669"/>
    <property type="project" value="UniProtKB-SubCell"/>
</dbReference>
<keyword evidence="6" id="KW-0560">Oxidoreductase</keyword>